<dbReference type="SUPFAM" id="SSF48498">
    <property type="entry name" value="Tetracyclin repressor-like, C-terminal domain"/>
    <property type="match status" value="1"/>
</dbReference>
<dbReference type="InterPro" id="IPR036271">
    <property type="entry name" value="Tet_transcr_reg_TetR-rel_C_sf"/>
</dbReference>
<evidence type="ECO:0000313" key="4">
    <source>
        <dbReference type="EMBL" id="MEX5730108.1"/>
    </source>
</evidence>
<dbReference type="RefSeq" id="WP_125403428.1">
    <property type="nucleotide sequence ID" value="NZ_JBEHHI010000003.1"/>
</dbReference>
<dbReference type="InterPro" id="IPR050109">
    <property type="entry name" value="HTH-type_TetR-like_transc_reg"/>
</dbReference>
<dbReference type="PRINTS" id="PR00455">
    <property type="entry name" value="HTHTETR"/>
</dbReference>
<organism evidence="4 5">
    <name type="scientific">Rhodovulum iodosum</name>
    <dbReference type="NCBI Taxonomy" id="68291"/>
    <lineage>
        <taxon>Bacteria</taxon>
        <taxon>Pseudomonadati</taxon>
        <taxon>Pseudomonadota</taxon>
        <taxon>Alphaproteobacteria</taxon>
        <taxon>Rhodobacterales</taxon>
        <taxon>Paracoccaceae</taxon>
        <taxon>Rhodovulum</taxon>
    </lineage>
</organism>
<dbReference type="Gene3D" id="1.10.10.60">
    <property type="entry name" value="Homeodomain-like"/>
    <property type="match status" value="1"/>
</dbReference>
<gene>
    <name evidence="4" type="ORF">Ga0609869_003461</name>
</gene>
<evidence type="ECO:0000313" key="5">
    <source>
        <dbReference type="Proteomes" id="UP001560019"/>
    </source>
</evidence>
<evidence type="ECO:0000256" key="2">
    <source>
        <dbReference type="PROSITE-ProRule" id="PRU00335"/>
    </source>
</evidence>
<proteinExistence type="predicted"/>
<dbReference type="Proteomes" id="UP001560019">
    <property type="component" value="Unassembled WGS sequence"/>
</dbReference>
<dbReference type="PANTHER" id="PTHR30055:SF146">
    <property type="entry name" value="HTH-TYPE TRANSCRIPTIONAL DUAL REGULATOR CECR"/>
    <property type="match status" value="1"/>
</dbReference>
<dbReference type="InterPro" id="IPR039536">
    <property type="entry name" value="TetR_C_Proteobacteria"/>
</dbReference>
<name>A0ABV3Y0M7_9RHOB</name>
<keyword evidence="1 2" id="KW-0238">DNA-binding</keyword>
<dbReference type="EMBL" id="JBEHHI010000003">
    <property type="protein sequence ID" value="MEX5730108.1"/>
    <property type="molecule type" value="Genomic_DNA"/>
</dbReference>
<accession>A0ABV3Y0M7</accession>
<dbReference type="Gene3D" id="1.10.357.10">
    <property type="entry name" value="Tetracycline Repressor, domain 2"/>
    <property type="match status" value="1"/>
</dbReference>
<reference evidence="4 5" key="1">
    <citation type="submission" date="2024-06" db="EMBL/GenBank/DDBJ databases">
        <title>Genome of Rhodovulum iodosum, a marine photoferrotroph.</title>
        <authorList>
            <person name="Bianchini G."/>
            <person name="Nikeleit V."/>
            <person name="Kappler A."/>
            <person name="Bryce C."/>
            <person name="Sanchez-Baracaldo P."/>
        </authorList>
    </citation>
    <scope>NUCLEOTIDE SEQUENCE [LARGE SCALE GENOMIC DNA]</scope>
    <source>
        <strain evidence="4 5">UT/N1</strain>
    </source>
</reference>
<protein>
    <submittedName>
        <fullName evidence="4">TetR/AcrR family transcriptional repressor of mexJK operon</fullName>
    </submittedName>
</protein>
<sequence length="203" mass="22326">MTAQGIKKGRKYTAVLTGASEVFLRDGFEGAKVDDIAHAAGVSKATLYNYFPDKRLLFVEVFRCECQRQTGAALDVIDFDAPAAEVLAAAARHMIAFFLSDFGQGMFRICVAEADRFPELGAAFYETGPIRLHQEISDFLNLARARGELVIDDIALATDQFIELCKADLYLRRVFGVQTAFSTDEIVRVAEGAVSTFMARYGA</sequence>
<dbReference type="InterPro" id="IPR009057">
    <property type="entry name" value="Homeodomain-like_sf"/>
</dbReference>
<dbReference type="Pfam" id="PF00440">
    <property type="entry name" value="TetR_N"/>
    <property type="match status" value="1"/>
</dbReference>
<keyword evidence="5" id="KW-1185">Reference proteome</keyword>
<feature type="DNA-binding region" description="H-T-H motif" evidence="2">
    <location>
        <begin position="32"/>
        <end position="51"/>
    </location>
</feature>
<dbReference type="Pfam" id="PF14246">
    <property type="entry name" value="TetR_C_7"/>
    <property type="match status" value="1"/>
</dbReference>
<feature type="domain" description="HTH tetR-type" evidence="3">
    <location>
        <begin position="9"/>
        <end position="69"/>
    </location>
</feature>
<comment type="caution">
    <text evidence="4">The sequence shown here is derived from an EMBL/GenBank/DDBJ whole genome shotgun (WGS) entry which is preliminary data.</text>
</comment>
<dbReference type="PROSITE" id="PS50977">
    <property type="entry name" value="HTH_TETR_2"/>
    <property type="match status" value="1"/>
</dbReference>
<evidence type="ECO:0000256" key="1">
    <source>
        <dbReference type="ARBA" id="ARBA00023125"/>
    </source>
</evidence>
<dbReference type="PANTHER" id="PTHR30055">
    <property type="entry name" value="HTH-TYPE TRANSCRIPTIONAL REGULATOR RUTR"/>
    <property type="match status" value="1"/>
</dbReference>
<dbReference type="InterPro" id="IPR001647">
    <property type="entry name" value="HTH_TetR"/>
</dbReference>
<dbReference type="SUPFAM" id="SSF46689">
    <property type="entry name" value="Homeodomain-like"/>
    <property type="match status" value="1"/>
</dbReference>
<evidence type="ECO:0000259" key="3">
    <source>
        <dbReference type="PROSITE" id="PS50977"/>
    </source>
</evidence>